<sequence length="205" mass="21051">MLATPLACVLPPRTRPVLWTKIGKFVVLESLNAVVEGELALLAEPMQYTGSTHPQPPPVQSSPLRSAAHFQPPVRRVAVPKSTPAYASQGSTMNAPATSQGVFQDFSRAKFTTGNGGNATGQLPGGDGGSIACSNRDQVKQTFVQTELKTGNGGQGYLAHGGHIGHANSKATKQKYDGAVLKTGDGGRSSNNQSGGAAGNIGSGN</sequence>
<dbReference type="Proteomes" id="UP001556367">
    <property type="component" value="Unassembled WGS sequence"/>
</dbReference>
<evidence type="ECO:0000313" key="2">
    <source>
        <dbReference type="EMBL" id="KAL0957910.1"/>
    </source>
</evidence>
<feature type="region of interest" description="Disordered" evidence="1">
    <location>
        <begin position="180"/>
        <end position="205"/>
    </location>
</feature>
<protein>
    <submittedName>
        <fullName evidence="2">Uncharacterized protein</fullName>
    </submittedName>
</protein>
<name>A0ABR3JRV9_9AGAR</name>
<gene>
    <name evidence="2" type="ORF">HGRIS_000091</name>
</gene>
<feature type="compositionally biased region" description="Gly residues" evidence="1">
    <location>
        <begin position="196"/>
        <end position="205"/>
    </location>
</feature>
<proteinExistence type="predicted"/>
<comment type="caution">
    <text evidence="2">The sequence shown here is derived from an EMBL/GenBank/DDBJ whole genome shotgun (WGS) entry which is preliminary data.</text>
</comment>
<organism evidence="2 3">
    <name type="scientific">Hohenbuehelia grisea</name>
    <dbReference type="NCBI Taxonomy" id="104357"/>
    <lineage>
        <taxon>Eukaryota</taxon>
        <taxon>Fungi</taxon>
        <taxon>Dikarya</taxon>
        <taxon>Basidiomycota</taxon>
        <taxon>Agaricomycotina</taxon>
        <taxon>Agaricomycetes</taxon>
        <taxon>Agaricomycetidae</taxon>
        <taxon>Agaricales</taxon>
        <taxon>Pleurotineae</taxon>
        <taxon>Pleurotaceae</taxon>
        <taxon>Hohenbuehelia</taxon>
    </lineage>
</organism>
<evidence type="ECO:0000256" key="1">
    <source>
        <dbReference type="SAM" id="MobiDB-lite"/>
    </source>
</evidence>
<evidence type="ECO:0000313" key="3">
    <source>
        <dbReference type="Proteomes" id="UP001556367"/>
    </source>
</evidence>
<keyword evidence="3" id="KW-1185">Reference proteome</keyword>
<reference evidence="3" key="1">
    <citation type="submission" date="2024-06" db="EMBL/GenBank/DDBJ databases">
        <title>Multi-omics analyses provide insights into the biosynthesis of the anticancer antibiotic pleurotin in Hohenbuehelia grisea.</title>
        <authorList>
            <person name="Weaver J.A."/>
            <person name="Alberti F."/>
        </authorList>
    </citation>
    <scope>NUCLEOTIDE SEQUENCE [LARGE SCALE GENOMIC DNA]</scope>
    <source>
        <strain evidence="3">T-177</strain>
    </source>
</reference>
<accession>A0ABR3JRV9</accession>
<dbReference type="EMBL" id="JASNQZ010000004">
    <property type="protein sequence ID" value="KAL0957910.1"/>
    <property type="molecule type" value="Genomic_DNA"/>
</dbReference>